<dbReference type="InterPro" id="IPR000209">
    <property type="entry name" value="Peptidase_S8/S53_dom"/>
</dbReference>
<dbReference type="InterPro" id="IPR011058">
    <property type="entry name" value="Cyanovirin-N"/>
</dbReference>
<dbReference type="Gene3D" id="2.30.60.10">
    <property type="entry name" value="Cyanovirin-N"/>
    <property type="match status" value="1"/>
</dbReference>
<evidence type="ECO:0000256" key="6">
    <source>
        <dbReference type="SAM" id="MobiDB-lite"/>
    </source>
</evidence>
<name>A0A8H3BGT6_9AGAM</name>
<evidence type="ECO:0000256" key="2">
    <source>
        <dbReference type="ARBA" id="ARBA00022670"/>
    </source>
</evidence>
<dbReference type="InterPro" id="IPR023828">
    <property type="entry name" value="Peptidase_S8_Ser-AS"/>
</dbReference>
<accession>A0A8H3BGT6</accession>
<dbReference type="Pfam" id="PF08881">
    <property type="entry name" value="CVNH"/>
    <property type="match status" value="1"/>
</dbReference>
<feature type="active site" description="Charge relay system" evidence="5">
    <location>
        <position position="493"/>
    </location>
</feature>
<gene>
    <name evidence="8" type="ORF">RDB_LOCUS137298</name>
</gene>
<dbReference type="AlphaFoldDB" id="A0A8H3BGT6"/>
<dbReference type="SUPFAM" id="SSF52743">
    <property type="entry name" value="Subtilisin-like"/>
    <property type="match status" value="1"/>
</dbReference>
<reference evidence="8" key="1">
    <citation type="submission" date="2021-01" db="EMBL/GenBank/DDBJ databases">
        <authorList>
            <person name="Kaushik A."/>
        </authorList>
    </citation>
    <scope>NUCLEOTIDE SEQUENCE</scope>
    <source>
        <strain evidence="8">AG3-T5</strain>
    </source>
</reference>
<dbReference type="InterPro" id="IPR050131">
    <property type="entry name" value="Peptidase_S8_subtilisin-like"/>
</dbReference>
<dbReference type="GO" id="GO:0006508">
    <property type="term" value="P:proteolysis"/>
    <property type="evidence" value="ECO:0007669"/>
    <property type="project" value="UniProtKB-KW"/>
</dbReference>
<keyword evidence="3 5" id="KW-0378">Hydrolase</keyword>
<evidence type="ECO:0000256" key="5">
    <source>
        <dbReference type="PROSITE-ProRule" id="PRU01240"/>
    </source>
</evidence>
<dbReference type="Gene3D" id="3.40.50.200">
    <property type="entry name" value="Peptidase S8/S53 domain"/>
    <property type="match status" value="1"/>
</dbReference>
<comment type="similarity">
    <text evidence="1 5">Belongs to the peptidase S8 family.</text>
</comment>
<feature type="active site" description="Charge relay system" evidence="5">
    <location>
        <position position="332"/>
    </location>
</feature>
<dbReference type="PROSITE" id="PS00138">
    <property type="entry name" value="SUBTILASE_SER"/>
    <property type="match status" value="1"/>
</dbReference>
<dbReference type="PRINTS" id="PR00723">
    <property type="entry name" value="SUBTILISIN"/>
</dbReference>
<feature type="compositionally biased region" description="Polar residues" evidence="6">
    <location>
        <begin position="171"/>
        <end position="185"/>
    </location>
</feature>
<dbReference type="SUPFAM" id="SSF51322">
    <property type="entry name" value="Cyanovirin-N"/>
    <property type="match status" value="1"/>
</dbReference>
<keyword evidence="4 5" id="KW-0720">Serine protease</keyword>
<evidence type="ECO:0000256" key="3">
    <source>
        <dbReference type="ARBA" id="ARBA00022801"/>
    </source>
</evidence>
<dbReference type="EMBL" id="CAJMWW010000181">
    <property type="protein sequence ID" value="CAE6455600.1"/>
    <property type="molecule type" value="Genomic_DNA"/>
</dbReference>
<dbReference type="GO" id="GO:0004252">
    <property type="term" value="F:serine-type endopeptidase activity"/>
    <property type="evidence" value="ECO:0007669"/>
    <property type="project" value="UniProtKB-UniRule"/>
</dbReference>
<dbReference type="PANTHER" id="PTHR43806">
    <property type="entry name" value="PEPTIDASE S8"/>
    <property type="match status" value="1"/>
</dbReference>
<evidence type="ECO:0000313" key="8">
    <source>
        <dbReference type="EMBL" id="CAE6455600.1"/>
    </source>
</evidence>
<protein>
    <recommendedName>
        <fullName evidence="7">Cyanovirin-N domain-containing protein</fullName>
    </recommendedName>
</protein>
<evidence type="ECO:0000256" key="1">
    <source>
        <dbReference type="ARBA" id="ARBA00011073"/>
    </source>
</evidence>
<organism evidence="8 9">
    <name type="scientific">Rhizoctonia solani</name>
    <dbReference type="NCBI Taxonomy" id="456999"/>
    <lineage>
        <taxon>Eukaryota</taxon>
        <taxon>Fungi</taxon>
        <taxon>Dikarya</taxon>
        <taxon>Basidiomycota</taxon>
        <taxon>Agaricomycotina</taxon>
        <taxon>Agaricomycetes</taxon>
        <taxon>Cantharellales</taxon>
        <taxon>Ceratobasidiaceae</taxon>
        <taxon>Rhizoctonia</taxon>
    </lineage>
</organism>
<dbReference type="InterPro" id="IPR015500">
    <property type="entry name" value="Peptidase_S8_subtilisin-rel"/>
</dbReference>
<sequence>MTFSRNSFNFVLGGPRSNVLYADCEGKDGTDLVSSHIDLDECLGNIDGSFDWLGTNFSLTSQDLHLDGSILSGQLQRRNGSWQYAYIDLDQGIANVDGSLKPMHVPSNSVWCNSRSEAWNNKFPEIDFQLLRHNHPDCVPDSYIVELRPGKNQAAHIAEWPKLVRGRTSHTTKPSSGKADASSQPGEAKTDTTKPSSGKADSSSQAGEAKTDCRIVHVYELHQEYSAELTGEGLLRLAESPDIERITQDTLGTSAVGWNLQVISSQNPLAANSDPRAQNYVFHTGLGAVNPQPVDVYVIDSGVAAGHLPNGRVVDSIVIGSGANPDNNAPMHGTVVACIIAEVAPAARIISIKTLYWNQHSNRYVSRTSDIVKAFEQVAARDRLSVNRSIVNFSITSPHLLQDGDTAWWSTKIDPRVQTLIERQVPICAAAGNDSEPAERYTPGYREDVITVAASGFLNQFCDFSNRGPAVTIVAPGDEIYLNGIVPPYTGTSFAAPHVTGVAANVLGMQAHAHMTPGELLTFVVNAGIQNALEDVPENTV</sequence>
<dbReference type="PROSITE" id="PS51892">
    <property type="entry name" value="SUBTILASE"/>
    <property type="match status" value="1"/>
</dbReference>
<comment type="caution">
    <text evidence="8">The sequence shown here is derived from an EMBL/GenBank/DDBJ whole genome shotgun (WGS) entry which is preliminary data.</text>
</comment>
<evidence type="ECO:0000256" key="4">
    <source>
        <dbReference type="ARBA" id="ARBA00022825"/>
    </source>
</evidence>
<keyword evidence="2 5" id="KW-0645">Protease</keyword>
<dbReference type="InterPro" id="IPR036673">
    <property type="entry name" value="Cyanovirin-N_sf"/>
</dbReference>
<dbReference type="PANTHER" id="PTHR43806:SF11">
    <property type="entry name" value="CEREVISIN-RELATED"/>
    <property type="match status" value="1"/>
</dbReference>
<feature type="active site" description="Charge relay system" evidence="5">
    <location>
        <position position="300"/>
    </location>
</feature>
<dbReference type="Pfam" id="PF00082">
    <property type="entry name" value="Peptidase_S8"/>
    <property type="match status" value="1"/>
</dbReference>
<dbReference type="GO" id="GO:0005615">
    <property type="term" value="C:extracellular space"/>
    <property type="evidence" value="ECO:0007669"/>
    <property type="project" value="TreeGrafter"/>
</dbReference>
<feature type="domain" description="Cyanovirin-N" evidence="7">
    <location>
        <begin position="2"/>
        <end position="102"/>
    </location>
</feature>
<evidence type="ECO:0000313" key="9">
    <source>
        <dbReference type="Proteomes" id="UP000663841"/>
    </source>
</evidence>
<evidence type="ECO:0000259" key="7">
    <source>
        <dbReference type="SMART" id="SM01111"/>
    </source>
</evidence>
<dbReference type="Proteomes" id="UP000663841">
    <property type="component" value="Unassembled WGS sequence"/>
</dbReference>
<proteinExistence type="inferred from homology"/>
<feature type="region of interest" description="Disordered" evidence="6">
    <location>
        <begin position="158"/>
        <end position="208"/>
    </location>
</feature>
<dbReference type="InterPro" id="IPR036852">
    <property type="entry name" value="Peptidase_S8/S53_dom_sf"/>
</dbReference>
<dbReference type="SMART" id="SM01111">
    <property type="entry name" value="CVNH"/>
    <property type="match status" value="1"/>
</dbReference>
<feature type="compositionally biased region" description="Polar residues" evidence="6">
    <location>
        <begin position="193"/>
        <end position="206"/>
    </location>
</feature>